<keyword evidence="2" id="KW-1185">Reference proteome</keyword>
<proteinExistence type="predicted"/>
<reference evidence="1" key="2">
    <citation type="submission" date="2020-09" db="EMBL/GenBank/DDBJ databases">
        <authorList>
            <person name="Sun Q."/>
            <person name="Ohkuma M."/>
        </authorList>
    </citation>
    <scope>NUCLEOTIDE SEQUENCE</scope>
    <source>
        <strain evidence="1">JCM 4784</strain>
    </source>
</reference>
<evidence type="ECO:0000313" key="2">
    <source>
        <dbReference type="Proteomes" id="UP000608024"/>
    </source>
</evidence>
<dbReference type="Proteomes" id="UP000608024">
    <property type="component" value="Unassembled WGS sequence"/>
</dbReference>
<reference evidence="1" key="1">
    <citation type="journal article" date="2014" name="Int. J. Syst. Evol. Microbiol.">
        <title>Complete genome sequence of Corynebacterium casei LMG S-19264T (=DSM 44701T), isolated from a smear-ripened cheese.</title>
        <authorList>
            <consortium name="US DOE Joint Genome Institute (JGI-PGF)"/>
            <person name="Walter F."/>
            <person name="Albersmeier A."/>
            <person name="Kalinowski J."/>
            <person name="Ruckert C."/>
        </authorList>
    </citation>
    <scope>NUCLEOTIDE SEQUENCE</scope>
    <source>
        <strain evidence="1">JCM 4784</strain>
    </source>
</reference>
<organism evidence="1 2">
    <name type="scientific">Streptomyces longispororuber</name>
    <dbReference type="NCBI Taxonomy" id="68230"/>
    <lineage>
        <taxon>Bacteria</taxon>
        <taxon>Bacillati</taxon>
        <taxon>Actinomycetota</taxon>
        <taxon>Actinomycetes</taxon>
        <taxon>Kitasatosporales</taxon>
        <taxon>Streptomycetaceae</taxon>
        <taxon>Streptomyces</taxon>
    </lineage>
</organism>
<accession>A0A919DPP3</accession>
<sequence>MISEIKHWWSLGSAVAALTVMGSLLMAAEAQAVPFRDFRVGVQLADEAGRSGFGTERFTNYANFGNSVSPWAGDSNYYDPDAMSINLDMTQFSTLRDLDFRIGAQANDGNVEEGQIHFTPWASQGGGQTDLVTDTNGYDPDGYRVFLETREWPGTYRLSNFRLSVEAFDNGFYGVRQHTPWAHEHGGRSPFALDVDGYDPDGFRFGLEAY</sequence>
<protein>
    <submittedName>
        <fullName evidence="1">Uncharacterized protein</fullName>
    </submittedName>
</protein>
<name>A0A919DPP3_9ACTN</name>
<comment type="caution">
    <text evidence="1">The sequence shown here is derived from an EMBL/GenBank/DDBJ whole genome shotgun (WGS) entry which is preliminary data.</text>
</comment>
<dbReference type="EMBL" id="BNBT01000066">
    <property type="protein sequence ID" value="GHE69241.1"/>
    <property type="molecule type" value="Genomic_DNA"/>
</dbReference>
<evidence type="ECO:0000313" key="1">
    <source>
        <dbReference type="EMBL" id="GHE69241.1"/>
    </source>
</evidence>
<dbReference type="AlphaFoldDB" id="A0A919DPP3"/>
<dbReference type="RefSeq" id="WP_190137576.1">
    <property type="nucleotide sequence ID" value="NZ_BNBT01000066.1"/>
</dbReference>
<gene>
    <name evidence="1" type="ORF">GCM10018785_42220</name>
</gene>